<protein>
    <recommendedName>
        <fullName evidence="4">DUF222 domain-containing protein</fullName>
    </recommendedName>
</protein>
<evidence type="ECO:0000256" key="1">
    <source>
        <dbReference type="SAM" id="MobiDB-lite"/>
    </source>
</evidence>
<organism evidence="2 3">
    <name type="scientific">Nocardia vinacea</name>
    <dbReference type="NCBI Taxonomy" id="96468"/>
    <lineage>
        <taxon>Bacteria</taxon>
        <taxon>Bacillati</taxon>
        <taxon>Actinomycetota</taxon>
        <taxon>Actinomycetes</taxon>
        <taxon>Mycobacteriales</taxon>
        <taxon>Nocardiaceae</taxon>
        <taxon>Nocardia</taxon>
    </lineage>
</organism>
<reference evidence="2" key="1">
    <citation type="submission" date="2022-10" db="EMBL/GenBank/DDBJ databases">
        <title>The complete genomes of actinobacterial strains from the NBC collection.</title>
        <authorList>
            <person name="Joergensen T.S."/>
            <person name="Alvarez Arevalo M."/>
            <person name="Sterndorff E.B."/>
            <person name="Faurdal D."/>
            <person name="Vuksanovic O."/>
            <person name="Mourched A.-S."/>
            <person name="Charusanti P."/>
            <person name="Shaw S."/>
            <person name="Blin K."/>
            <person name="Weber T."/>
        </authorList>
    </citation>
    <scope>NUCLEOTIDE SEQUENCE</scope>
    <source>
        <strain evidence="2">NBC_01482</strain>
    </source>
</reference>
<sequence length="309" mass="34128">MTGPNSLLRIRDIPTEQAALLRQIHQLAAVGERLRQALSETSPDSGQGTELLDHIAEVDRERDLTEIRVRADGMPAGWVDQAREAGRTGRAWTDELLLLPTRSPARRRNLKRVVQDTRQLADMAAITVARQHRLATNAVTADPEPAAAEQLRRDMEALWTRAAATATSLSMDRTERARVFNAASRYLDRRVQTYRHYSLDDLNAAWRTYTTPTIAATVRRSLKSLRRTDRGTDTPATAAEQPPTSQALIDRARHSLDTAANNDSDTGLEIDSVITVAIPETTYRWDASAELDSGDSAAVDAYPNAGPDP</sequence>
<dbReference type="RefSeq" id="WP_329410747.1">
    <property type="nucleotide sequence ID" value="NZ_CP109441.1"/>
</dbReference>
<dbReference type="EMBL" id="CP109441">
    <property type="protein sequence ID" value="WUV46736.1"/>
    <property type="molecule type" value="Genomic_DNA"/>
</dbReference>
<evidence type="ECO:0000313" key="3">
    <source>
        <dbReference type="Proteomes" id="UP001432062"/>
    </source>
</evidence>
<keyword evidence="3" id="KW-1185">Reference proteome</keyword>
<dbReference type="Proteomes" id="UP001432062">
    <property type="component" value="Chromosome"/>
</dbReference>
<evidence type="ECO:0008006" key="4">
    <source>
        <dbReference type="Google" id="ProtNLM"/>
    </source>
</evidence>
<name>A0ABZ1YX41_9NOCA</name>
<gene>
    <name evidence="2" type="ORF">OG563_00280</name>
</gene>
<evidence type="ECO:0000313" key="2">
    <source>
        <dbReference type="EMBL" id="WUV46736.1"/>
    </source>
</evidence>
<accession>A0ABZ1YX41</accession>
<proteinExistence type="predicted"/>
<feature type="region of interest" description="Disordered" evidence="1">
    <location>
        <begin position="225"/>
        <end position="247"/>
    </location>
</feature>